<evidence type="ECO:0000313" key="2">
    <source>
        <dbReference type="Proteomes" id="UP000228996"/>
    </source>
</evidence>
<dbReference type="EMBL" id="PEYO01000005">
    <property type="protein sequence ID" value="PIU03874.1"/>
    <property type="molecule type" value="Genomic_DNA"/>
</dbReference>
<sequence length="253" mass="30670">MSFADLEKLWHDGYLGQITSKYWGFFGKLILGGEKRTKKFFEYYSKQKVEIPKKDLKYFTLSEHDFDYLLPFFRSFGEVWNAFWEFDEILFYINNYPGSIKYKKKISLFEWGNYHLEATNHQFFILRERVLQFIRTMEKISKADKDPRFLKLKDTEKVILDYFEPFVAKRHELVHQKSFLDENLNGILAEGTILEKKLKKGVRTWNVRDIPKAEEKMKKKLDNRTLEISEELKKLFTFLDSNFKVVWEIMKDW</sequence>
<evidence type="ECO:0000313" key="1">
    <source>
        <dbReference type="EMBL" id="PIU03874.1"/>
    </source>
</evidence>
<name>A0A2M6XDY9_9BACT</name>
<dbReference type="AlphaFoldDB" id="A0A2M6XDY9"/>
<accession>A0A2M6XDY9</accession>
<dbReference type="Proteomes" id="UP000228996">
    <property type="component" value="Unassembled WGS sequence"/>
</dbReference>
<protein>
    <submittedName>
        <fullName evidence="1">Uncharacterized protein</fullName>
    </submittedName>
</protein>
<comment type="caution">
    <text evidence="1">The sequence shown here is derived from an EMBL/GenBank/DDBJ whole genome shotgun (WGS) entry which is preliminary data.</text>
</comment>
<organism evidence="1 2">
    <name type="scientific">Candidatus Shapirobacteria bacterium CG08_land_8_20_14_0_20_39_18</name>
    <dbReference type="NCBI Taxonomy" id="1974883"/>
    <lineage>
        <taxon>Bacteria</taxon>
        <taxon>Candidatus Shapironibacteriota</taxon>
    </lineage>
</organism>
<proteinExistence type="predicted"/>
<reference evidence="2" key="1">
    <citation type="submission" date="2017-09" db="EMBL/GenBank/DDBJ databases">
        <title>Depth-based differentiation of microbial function through sediment-hosted aquifers and enrichment of novel symbionts in the deep terrestrial subsurface.</title>
        <authorList>
            <person name="Probst A.J."/>
            <person name="Ladd B."/>
            <person name="Jarett J.K."/>
            <person name="Geller-Mcgrath D.E."/>
            <person name="Sieber C.M.K."/>
            <person name="Emerson J.B."/>
            <person name="Anantharaman K."/>
            <person name="Thomas B.C."/>
            <person name="Malmstrom R."/>
            <person name="Stieglmeier M."/>
            <person name="Klingl A."/>
            <person name="Woyke T."/>
            <person name="Ryan C.M."/>
            <person name="Banfield J.F."/>
        </authorList>
    </citation>
    <scope>NUCLEOTIDE SEQUENCE [LARGE SCALE GENOMIC DNA]</scope>
</reference>
<gene>
    <name evidence="1" type="ORF">COT44_01155</name>
</gene>